<gene>
    <name evidence="11" type="ORF">FNV43_RR26236</name>
</gene>
<dbReference type="PROSITE" id="PS50866">
    <property type="entry name" value="GOLD"/>
    <property type="match status" value="1"/>
</dbReference>
<dbReference type="PANTHER" id="PTHR22811">
    <property type="entry name" value="TRANSMEMBRANE EMP24 DOMAIN-CONTAINING PROTEIN"/>
    <property type="match status" value="1"/>
</dbReference>
<sequence length="211" mass="23825">MVKLLLLLGLVVGFLSYTSESLRFELQSGNTKCVAEEINSNSLTVGKYSVVNPNEGYPIPDSHKLTVRVTSTYGNTLHSADNQVSGQFSFVAAEAGSYMACFFAPDHKPQTTFVVDFDWRTGVAAKDWSNVAKKSNVELMELEITKMFDTVKFIEEEMFNLRVKEEEMQELNKSTSSKMFLFTFLSILICLSVAGIQVWHLKTFFEKKKLI</sequence>
<evidence type="ECO:0000256" key="3">
    <source>
        <dbReference type="ARBA" id="ARBA00022692"/>
    </source>
</evidence>
<protein>
    <recommendedName>
        <fullName evidence="10">GOLD domain-containing protein</fullName>
    </recommendedName>
</protein>
<keyword evidence="4 9" id="KW-0732">Signal</keyword>
<evidence type="ECO:0000313" key="12">
    <source>
        <dbReference type="Proteomes" id="UP000796880"/>
    </source>
</evidence>
<dbReference type="SMART" id="SM01190">
    <property type="entry name" value="EMP24_GP25L"/>
    <property type="match status" value="1"/>
</dbReference>
<feature type="chain" id="PRO_5035441462" description="GOLD domain-containing protein" evidence="9">
    <location>
        <begin position="22"/>
        <end position="211"/>
    </location>
</feature>
<keyword evidence="12" id="KW-1185">Reference proteome</keyword>
<evidence type="ECO:0000256" key="1">
    <source>
        <dbReference type="ARBA" id="ARBA00004479"/>
    </source>
</evidence>
<name>A0A8K0DPG2_9ROSA</name>
<evidence type="ECO:0000313" key="11">
    <source>
        <dbReference type="EMBL" id="KAF3431505.1"/>
    </source>
</evidence>
<feature type="transmembrane region" description="Helical" evidence="8">
    <location>
        <begin position="179"/>
        <end position="201"/>
    </location>
</feature>
<keyword evidence="5 8" id="KW-1133">Transmembrane helix</keyword>
<evidence type="ECO:0000256" key="6">
    <source>
        <dbReference type="ARBA" id="ARBA00023136"/>
    </source>
</evidence>
<organism evidence="11 12">
    <name type="scientific">Rhamnella rubrinervis</name>
    <dbReference type="NCBI Taxonomy" id="2594499"/>
    <lineage>
        <taxon>Eukaryota</taxon>
        <taxon>Viridiplantae</taxon>
        <taxon>Streptophyta</taxon>
        <taxon>Embryophyta</taxon>
        <taxon>Tracheophyta</taxon>
        <taxon>Spermatophyta</taxon>
        <taxon>Magnoliopsida</taxon>
        <taxon>eudicotyledons</taxon>
        <taxon>Gunneridae</taxon>
        <taxon>Pentapetalae</taxon>
        <taxon>rosids</taxon>
        <taxon>fabids</taxon>
        <taxon>Rosales</taxon>
        <taxon>Rhamnaceae</taxon>
        <taxon>rhamnoid group</taxon>
        <taxon>Rhamneae</taxon>
        <taxon>Rhamnella</taxon>
    </lineage>
</organism>
<evidence type="ECO:0000259" key="10">
    <source>
        <dbReference type="PROSITE" id="PS50866"/>
    </source>
</evidence>
<proteinExistence type="inferred from homology"/>
<dbReference type="OrthoDB" id="1929172at2759"/>
<feature type="domain" description="GOLD" evidence="10">
    <location>
        <begin position="31"/>
        <end position="146"/>
    </location>
</feature>
<dbReference type="Pfam" id="PF01105">
    <property type="entry name" value="EMP24_GP25L"/>
    <property type="match status" value="1"/>
</dbReference>
<feature type="signal peptide" evidence="9">
    <location>
        <begin position="1"/>
        <end position="21"/>
    </location>
</feature>
<comment type="similarity">
    <text evidence="2 7">Belongs to the EMP24/GP25L family.</text>
</comment>
<evidence type="ECO:0000256" key="8">
    <source>
        <dbReference type="SAM" id="Phobius"/>
    </source>
</evidence>
<keyword evidence="3 7" id="KW-0812">Transmembrane</keyword>
<dbReference type="EMBL" id="VOIH02000012">
    <property type="protein sequence ID" value="KAF3431505.1"/>
    <property type="molecule type" value="Genomic_DNA"/>
</dbReference>
<evidence type="ECO:0000256" key="9">
    <source>
        <dbReference type="SAM" id="SignalP"/>
    </source>
</evidence>
<accession>A0A8K0DPG2</accession>
<evidence type="ECO:0000256" key="2">
    <source>
        <dbReference type="ARBA" id="ARBA00007104"/>
    </source>
</evidence>
<evidence type="ECO:0000256" key="4">
    <source>
        <dbReference type="ARBA" id="ARBA00022729"/>
    </source>
</evidence>
<dbReference type="AlphaFoldDB" id="A0A8K0DPG2"/>
<dbReference type="Proteomes" id="UP000796880">
    <property type="component" value="Unassembled WGS sequence"/>
</dbReference>
<comment type="caution">
    <text evidence="11">The sequence shown here is derived from an EMBL/GenBank/DDBJ whole genome shotgun (WGS) entry which is preliminary data.</text>
</comment>
<keyword evidence="6 8" id="KW-0472">Membrane</keyword>
<comment type="subcellular location">
    <subcellularLocation>
        <location evidence="1 7">Membrane</location>
        <topology evidence="1 7">Single-pass type I membrane protein</topology>
    </subcellularLocation>
</comment>
<evidence type="ECO:0000256" key="7">
    <source>
        <dbReference type="RuleBase" id="RU003827"/>
    </source>
</evidence>
<dbReference type="InterPro" id="IPR009038">
    <property type="entry name" value="GOLD_dom"/>
</dbReference>
<evidence type="ECO:0000256" key="5">
    <source>
        <dbReference type="ARBA" id="ARBA00022989"/>
    </source>
</evidence>
<dbReference type="InterPro" id="IPR015720">
    <property type="entry name" value="Emp24-like"/>
</dbReference>
<reference evidence="11" key="1">
    <citation type="submission" date="2020-03" db="EMBL/GenBank/DDBJ databases">
        <title>A high-quality chromosome-level genome assembly of a woody plant with both climbing and erect habits, Rhamnella rubrinervis.</title>
        <authorList>
            <person name="Lu Z."/>
            <person name="Yang Y."/>
            <person name="Zhu X."/>
            <person name="Sun Y."/>
        </authorList>
    </citation>
    <scope>NUCLEOTIDE SEQUENCE</scope>
    <source>
        <strain evidence="11">BYM</strain>
        <tissue evidence="11">Leaf</tissue>
    </source>
</reference>
<dbReference type="GO" id="GO:0016020">
    <property type="term" value="C:membrane"/>
    <property type="evidence" value="ECO:0007669"/>
    <property type="project" value="UniProtKB-SubCell"/>
</dbReference>